<evidence type="ECO:0000313" key="1">
    <source>
        <dbReference type="EMBL" id="KAH7975176.1"/>
    </source>
</evidence>
<keyword evidence="2" id="KW-1185">Reference proteome</keyword>
<gene>
    <name evidence="1" type="ORF">HPB49_024765</name>
</gene>
<dbReference type="Proteomes" id="UP000821865">
    <property type="component" value="Chromosome 10"/>
</dbReference>
<dbReference type="EMBL" id="CM023479">
    <property type="protein sequence ID" value="KAH7975176.1"/>
    <property type="molecule type" value="Genomic_DNA"/>
</dbReference>
<name>A0ACB8DS10_DERSI</name>
<accession>A0ACB8DS10</accession>
<proteinExistence type="predicted"/>
<comment type="caution">
    <text evidence="1">The sequence shown here is derived from an EMBL/GenBank/DDBJ whole genome shotgun (WGS) entry which is preliminary data.</text>
</comment>
<sequence length="677" mass="76348">MTGRVLRPYIRCRGAEQWNFRNGAAHQHPPMELKPVADHVESSAPIERGHWGSKAEFILSCIGLSVGHRQHLEVSFPGLPERRRYALPRVDPFVKHERAAGLLIERAFLLPYVILMVLVGKPMYFMEVAVGQFTSLGPMSIWRCLPIAKGVGAAMVVVSLIVAVYYNVILAYTVFYMAQSFRSVLPWEDCFEWWGADPETCYVRTNNVERCVSVEGNLVREYMNITNVTNGVQIVANNLTAVVPTDVFTSRYDNCTNATQTASQQFWERYVLNITSGIDDLGVIRWDLSLCLLASWVVVFLCLMKGVKSTGKVVYFTATFPYVVLIILLVKGVTLPGAVEGIKYFIIPEWHRVLEIDIWRAAAEQLFYSLGISWGGIIMFGSYNKFSNAVHRDALFVSSMDFITSIIGGIVIFSVLGNMSTELGIDIKDVAKAGQGLAFVAYPEALSRLVVPQLWSFLFFFMLFLLGLDSEFALLETFLTAFYDEFPRSRRYKIPLTFGVCLLCFLVGLPCVTQGGQYVLNLMDTYAGGGAVLFIAICEIVGLMWFYGMNRFCADLKLMLGHDIGWYWKASWLVFSPCILGFLFIYGLVQHKPITYDDVVTYPTWADGVGWFLAMLSMAQIPIWGIIVLLKNWKNPRKAFQPDRKWGPGDPVEMQLYRGQSGGVTNLGFQSRDSYHY</sequence>
<protein>
    <submittedName>
        <fullName evidence="1">Uncharacterized protein</fullName>
    </submittedName>
</protein>
<evidence type="ECO:0000313" key="2">
    <source>
        <dbReference type="Proteomes" id="UP000821865"/>
    </source>
</evidence>
<reference evidence="1" key="1">
    <citation type="submission" date="2020-05" db="EMBL/GenBank/DDBJ databases">
        <title>Large-scale comparative analyses of tick genomes elucidate their genetic diversity and vector capacities.</title>
        <authorList>
            <person name="Jia N."/>
            <person name="Wang J."/>
            <person name="Shi W."/>
            <person name="Du L."/>
            <person name="Sun Y."/>
            <person name="Zhan W."/>
            <person name="Jiang J."/>
            <person name="Wang Q."/>
            <person name="Zhang B."/>
            <person name="Ji P."/>
            <person name="Sakyi L.B."/>
            <person name="Cui X."/>
            <person name="Yuan T."/>
            <person name="Jiang B."/>
            <person name="Yang W."/>
            <person name="Lam T.T.-Y."/>
            <person name="Chang Q."/>
            <person name="Ding S."/>
            <person name="Wang X."/>
            <person name="Zhu J."/>
            <person name="Ruan X."/>
            <person name="Zhao L."/>
            <person name="Wei J."/>
            <person name="Que T."/>
            <person name="Du C."/>
            <person name="Cheng J."/>
            <person name="Dai P."/>
            <person name="Han X."/>
            <person name="Huang E."/>
            <person name="Gao Y."/>
            <person name="Liu J."/>
            <person name="Shao H."/>
            <person name="Ye R."/>
            <person name="Li L."/>
            <person name="Wei W."/>
            <person name="Wang X."/>
            <person name="Wang C."/>
            <person name="Yang T."/>
            <person name="Huo Q."/>
            <person name="Li W."/>
            <person name="Guo W."/>
            <person name="Chen H."/>
            <person name="Zhou L."/>
            <person name="Ni X."/>
            <person name="Tian J."/>
            <person name="Zhou Y."/>
            <person name="Sheng Y."/>
            <person name="Liu T."/>
            <person name="Pan Y."/>
            <person name="Xia L."/>
            <person name="Li J."/>
            <person name="Zhao F."/>
            <person name="Cao W."/>
        </authorList>
    </citation>
    <scope>NUCLEOTIDE SEQUENCE</scope>
    <source>
        <strain evidence="1">Dsil-2018</strain>
    </source>
</reference>
<organism evidence="1 2">
    <name type="scientific">Dermacentor silvarum</name>
    <name type="common">Tick</name>
    <dbReference type="NCBI Taxonomy" id="543639"/>
    <lineage>
        <taxon>Eukaryota</taxon>
        <taxon>Metazoa</taxon>
        <taxon>Ecdysozoa</taxon>
        <taxon>Arthropoda</taxon>
        <taxon>Chelicerata</taxon>
        <taxon>Arachnida</taxon>
        <taxon>Acari</taxon>
        <taxon>Parasitiformes</taxon>
        <taxon>Ixodida</taxon>
        <taxon>Ixodoidea</taxon>
        <taxon>Ixodidae</taxon>
        <taxon>Rhipicephalinae</taxon>
        <taxon>Dermacentor</taxon>
    </lineage>
</organism>